<comment type="subcellular location">
    <subcellularLocation>
        <location evidence="12">Cell inner membrane</location>
        <topology evidence="12">Multi-pass membrane protein</topology>
    </subcellularLocation>
    <subcellularLocation>
        <location evidence="1 11">Cell membrane</location>
        <topology evidence="1 11">Multi-pass membrane protein</topology>
    </subcellularLocation>
</comment>
<feature type="transmembrane region" description="Helical" evidence="11">
    <location>
        <begin position="180"/>
        <end position="203"/>
    </location>
</feature>
<feature type="transmembrane region" description="Helical" evidence="11">
    <location>
        <begin position="135"/>
        <end position="159"/>
    </location>
</feature>
<evidence type="ECO:0000256" key="11">
    <source>
        <dbReference type="RuleBase" id="RU363032"/>
    </source>
</evidence>
<dbReference type="RefSeq" id="WP_288196861.1">
    <property type="nucleotide sequence ID" value="NZ_LT608334.1"/>
</dbReference>
<dbReference type="AlphaFoldDB" id="A0A212LH36"/>
<evidence type="ECO:0000256" key="4">
    <source>
        <dbReference type="ARBA" id="ARBA00020515"/>
    </source>
</evidence>
<evidence type="ECO:0000256" key="6">
    <source>
        <dbReference type="ARBA" id="ARBA00022475"/>
    </source>
</evidence>
<dbReference type="PANTHER" id="PTHR43744">
    <property type="entry name" value="ABC TRANSPORTER PERMEASE PROTEIN MG189-RELATED-RELATED"/>
    <property type="match status" value="1"/>
</dbReference>
<evidence type="ECO:0000256" key="9">
    <source>
        <dbReference type="ARBA" id="ARBA00023136"/>
    </source>
</evidence>
<dbReference type="PROSITE" id="PS50928">
    <property type="entry name" value="ABC_TM1"/>
    <property type="match status" value="1"/>
</dbReference>
<evidence type="ECO:0000256" key="1">
    <source>
        <dbReference type="ARBA" id="ARBA00004651"/>
    </source>
</evidence>
<comment type="similarity">
    <text evidence="2 11">Belongs to the binding-protein-dependent transport system permease family.</text>
</comment>
<dbReference type="GO" id="GO:0055085">
    <property type="term" value="P:transmembrane transport"/>
    <property type="evidence" value="ECO:0007669"/>
    <property type="project" value="InterPro"/>
</dbReference>
<keyword evidence="5 11" id="KW-0813">Transport</keyword>
<feature type="transmembrane region" description="Helical" evidence="11">
    <location>
        <begin position="241"/>
        <end position="261"/>
    </location>
</feature>
<evidence type="ECO:0000256" key="8">
    <source>
        <dbReference type="ARBA" id="ARBA00022989"/>
    </source>
</evidence>
<comment type="subunit">
    <text evidence="3 12">The complex is composed of two ATP-binding proteins (UgpC), two transmembrane proteins (UgpA and UgpE) and a solute-binding protein (UgpB).</text>
</comment>
<evidence type="ECO:0000256" key="5">
    <source>
        <dbReference type="ARBA" id="ARBA00022448"/>
    </source>
</evidence>
<dbReference type="InterPro" id="IPR035906">
    <property type="entry name" value="MetI-like_sf"/>
</dbReference>
<proteinExistence type="inferred from homology"/>
<gene>
    <name evidence="14" type="primary">aglG</name>
    <name evidence="12" type="synonym">ugpE</name>
    <name evidence="14" type="ORF">KL86PLE_40605</name>
</gene>
<evidence type="ECO:0000256" key="12">
    <source>
        <dbReference type="RuleBase" id="RU363056"/>
    </source>
</evidence>
<keyword evidence="6 12" id="KW-1003">Cell membrane</keyword>
<accession>A0A212LH36</accession>
<keyword evidence="8 11" id="KW-1133">Transmembrane helix</keyword>
<dbReference type="SUPFAM" id="SSF161098">
    <property type="entry name" value="MetI-like"/>
    <property type="match status" value="1"/>
</dbReference>
<keyword evidence="12" id="KW-0997">Cell inner membrane</keyword>
<keyword evidence="9 11" id="KW-0472">Membrane</keyword>
<evidence type="ECO:0000256" key="2">
    <source>
        <dbReference type="ARBA" id="ARBA00009306"/>
    </source>
</evidence>
<dbReference type="EMBL" id="FMJD01000008">
    <property type="protein sequence ID" value="SCM76800.1"/>
    <property type="molecule type" value="Genomic_DNA"/>
</dbReference>
<protein>
    <recommendedName>
        <fullName evidence="4 12">sn-glycerol-3-phosphate transport system permease protein UgpE</fullName>
    </recommendedName>
</protein>
<evidence type="ECO:0000259" key="13">
    <source>
        <dbReference type="PROSITE" id="PS50928"/>
    </source>
</evidence>
<evidence type="ECO:0000256" key="7">
    <source>
        <dbReference type="ARBA" id="ARBA00022692"/>
    </source>
</evidence>
<feature type="domain" description="ABC transmembrane type-1" evidence="13">
    <location>
        <begin position="68"/>
        <end position="257"/>
    </location>
</feature>
<dbReference type="Gene3D" id="1.10.3720.10">
    <property type="entry name" value="MetI-like"/>
    <property type="match status" value="1"/>
</dbReference>
<organism evidence="14">
    <name type="scientific">uncultured Pleomorphomonas sp</name>
    <dbReference type="NCBI Taxonomy" id="442121"/>
    <lineage>
        <taxon>Bacteria</taxon>
        <taxon>Pseudomonadati</taxon>
        <taxon>Pseudomonadota</taxon>
        <taxon>Alphaproteobacteria</taxon>
        <taxon>Hyphomicrobiales</taxon>
        <taxon>Pleomorphomonadaceae</taxon>
        <taxon>Pleomorphomonas</taxon>
        <taxon>environmental samples</taxon>
    </lineage>
</organism>
<dbReference type="GO" id="GO:0005886">
    <property type="term" value="C:plasma membrane"/>
    <property type="evidence" value="ECO:0007669"/>
    <property type="project" value="UniProtKB-SubCell"/>
</dbReference>
<feature type="transmembrane region" description="Helical" evidence="11">
    <location>
        <begin position="103"/>
        <end position="123"/>
    </location>
</feature>
<comment type="function">
    <text evidence="10 12">Part of the ABC transporter complex UgpBAEC involved in sn-glycerol-3-phosphate (G3P) import. Probably responsible for the translocation of the substrate across the membrane.</text>
</comment>
<evidence type="ECO:0000256" key="3">
    <source>
        <dbReference type="ARBA" id="ARBA00011557"/>
    </source>
</evidence>
<dbReference type="Pfam" id="PF00528">
    <property type="entry name" value="BPD_transp_1"/>
    <property type="match status" value="1"/>
</dbReference>
<dbReference type="InterPro" id="IPR000515">
    <property type="entry name" value="MetI-like"/>
</dbReference>
<dbReference type="PANTHER" id="PTHR43744:SF8">
    <property type="entry name" value="SN-GLYCEROL-3-PHOSPHATE TRANSPORT SYSTEM PERMEASE PROTEIN UGPE"/>
    <property type="match status" value="1"/>
</dbReference>
<feature type="transmembrane region" description="Helical" evidence="11">
    <location>
        <begin position="74"/>
        <end position="96"/>
    </location>
</feature>
<evidence type="ECO:0000256" key="10">
    <source>
        <dbReference type="ARBA" id="ARBA00037054"/>
    </source>
</evidence>
<name>A0A212LH36_9HYPH</name>
<feature type="transmembrane region" description="Helical" evidence="11">
    <location>
        <begin position="7"/>
        <end position="29"/>
    </location>
</feature>
<keyword evidence="7 11" id="KW-0812">Transmembrane</keyword>
<evidence type="ECO:0000313" key="14">
    <source>
        <dbReference type="EMBL" id="SCM76800.1"/>
    </source>
</evidence>
<reference evidence="14" key="1">
    <citation type="submission" date="2016-08" db="EMBL/GenBank/DDBJ databases">
        <authorList>
            <person name="Seilhamer J.J."/>
        </authorList>
    </citation>
    <scope>NUCLEOTIDE SEQUENCE</scope>
    <source>
        <strain evidence="14">86</strain>
    </source>
</reference>
<sequence length="273" mass="30577">MNNRHFLWIPILVGAFAVLWIVPLVGLLLTSLRPPGDITQGWWRLDNFSLTLDAWRSVWTKYPLASAFWTSFKLTALSTLGTMLLTPAAAYAFQFLSFPGRRLILIVIVNAFVLPQQVVIIPLFTLWRDIGLIDSLWSCVIPFVGMSFAWSVFLVKNFLEDFPKELIEAAKVDGCTPLGTFWYVVLPNALTPIAAVGILQFLWCWNSMLLPMLYLRSELPLTVLLARVAGSFEPNLDQQSVAAIITMAVPLAIFITFQRYFTAGASSRTGGKE</sequence>
<dbReference type="CDD" id="cd06261">
    <property type="entry name" value="TM_PBP2"/>
    <property type="match status" value="1"/>
</dbReference>